<reference evidence="7 8" key="2">
    <citation type="submission" date="2009-03" db="EMBL/GenBank/DDBJ databases">
        <title>Comparison of the complete genome sequences of Rhodococcus erythropolis PR4 and Rhodococcus opacus B4.</title>
        <authorList>
            <person name="Takarada H."/>
            <person name="Sekine M."/>
            <person name="Hosoyama A."/>
            <person name="Yamada R."/>
            <person name="Fujisawa T."/>
            <person name="Omata S."/>
            <person name="Shimizu A."/>
            <person name="Tsukatani N."/>
            <person name="Tanikawa S."/>
            <person name="Fujita N."/>
            <person name="Harayama S."/>
        </authorList>
    </citation>
    <scope>NUCLEOTIDE SEQUENCE [LARGE SCALE GENOMIC DNA]</scope>
    <source>
        <strain evidence="7 8">B4</strain>
        <plasmid evidence="7 8">pROB02</plasmid>
    </source>
</reference>
<evidence type="ECO:0000256" key="1">
    <source>
        <dbReference type="ARBA" id="ARBA00004651"/>
    </source>
</evidence>
<keyword evidence="4 6" id="KW-1133">Transmembrane helix</keyword>
<feature type="transmembrane region" description="Helical" evidence="6">
    <location>
        <begin position="419"/>
        <end position="441"/>
    </location>
</feature>
<dbReference type="KEGG" id="rop:ROP_pROB02-01330"/>
<evidence type="ECO:0000313" key="7">
    <source>
        <dbReference type="EMBL" id="BAH47146.1"/>
    </source>
</evidence>
<dbReference type="EMBL" id="AP011117">
    <property type="protein sequence ID" value="BAH47146.1"/>
    <property type="molecule type" value="Genomic_DNA"/>
</dbReference>
<geneLocation type="plasmid" evidence="7 8">
    <name>pROB02</name>
</geneLocation>
<dbReference type="Proteomes" id="UP000002212">
    <property type="component" value="Plasmid pROB02"/>
</dbReference>
<sequence>MDTSENLGPSTAPTNIAGEGETSFRSSLGVGSIVFMVVAAAAPLGVVAATFPVIISVEQSIGAPLFLLMVTALLTVFAVGYTAMSRYVPNAGAFYSYIQAGLGRIIGTGCATLAYVSYLMLLVGSTTYLGVNASNAGRIFLHIDLPWWTWCLIAFALAGYLGYRNVDLSARVLGLVLVLEAAIVIVVDTAIILQGGEEGLSAEPFSPSMLTQGAPGLGFMFAFLCFLGFEATAVFRNEAKDPVRTIPRATYIAVIGIGLFYTVTMWCVIMGIGPSRAVAVTGDDPTVAVLNLASEYVGPIARDVMLVLLVSSQFACTLAFHNVLTRYQYTMGTKGVIPRSLGRISPKHHAPSRSSAVISLITVVSMMMIVALGLDPISEAFTWLSGAATLGIIIMMTTTGIAVIRFFRHHPTSDGTWTTLIAPAVSSIGMVVVLVIAIQNFGLLVGENTAAEVALGVILAVAFAAGVIIAVTMRRYRPAHYESLERDSDKTQQQSKTTNL</sequence>
<feature type="transmembrane region" description="Helical" evidence="6">
    <location>
        <begin position="356"/>
        <end position="374"/>
    </location>
</feature>
<proteinExistence type="predicted"/>
<accession>C1BDU3</accession>
<comment type="subcellular location">
    <subcellularLocation>
        <location evidence="1">Cell membrane</location>
        <topology evidence="1">Multi-pass membrane protein</topology>
    </subcellularLocation>
</comment>
<evidence type="ECO:0000256" key="2">
    <source>
        <dbReference type="ARBA" id="ARBA00022475"/>
    </source>
</evidence>
<organism evidence="7 8">
    <name type="scientific">Rhodococcus opacus (strain B4)</name>
    <dbReference type="NCBI Taxonomy" id="632772"/>
    <lineage>
        <taxon>Bacteria</taxon>
        <taxon>Bacillati</taxon>
        <taxon>Actinomycetota</taxon>
        <taxon>Actinomycetes</taxon>
        <taxon>Mycobacteriales</taxon>
        <taxon>Nocardiaceae</taxon>
        <taxon>Rhodococcus</taxon>
    </lineage>
</organism>
<feature type="transmembrane region" description="Helical" evidence="6">
    <location>
        <begin position="453"/>
        <end position="473"/>
    </location>
</feature>
<reference evidence="7 8" key="1">
    <citation type="journal article" date="2005" name="J. Biosci. Bioeng.">
        <title>Isolation and characterization of benzene-tolerant Rhodococcus opacus strains.</title>
        <authorList>
            <person name="Na K.S."/>
            <person name="Kuroda A."/>
            <person name="Takiguchi N."/>
            <person name="Ikeda T."/>
            <person name="Ohtake H."/>
            <person name="Kato J."/>
        </authorList>
    </citation>
    <scope>NUCLEOTIDE SEQUENCE [LARGE SCALE GENOMIC DNA]</scope>
    <source>
        <strain evidence="7 8">B4</strain>
        <plasmid evidence="7">pROB02</plasmid>
    </source>
</reference>
<dbReference type="Pfam" id="PF13520">
    <property type="entry name" value="AA_permease_2"/>
    <property type="match status" value="1"/>
</dbReference>
<feature type="transmembrane region" description="Helical" evidence="6">
    <location>
        <begin position="105"/>
        <end position="125"/>
    </location>
</feature>
<gene>
    <name evidence="7" type="ordered locus">ROP_pROB02-01330</name>
</gene>
<dbReference type="GO" id="GO:0022857">
    <property type="term" value="F:transmembrane transporter activity"/>
    <property type="evidence" value="ECO:0007669"/>
    <property type="project" value="InterPro"/>
</dbReference>
<keyword evidence="3 6" id="KW-0812">Transmembrane</keyword>
<evidence type="ECO:0000256" key="5">
    <source>
        <dbReference type="ARBA" id="ARBA00023136"/>
    </source>
</evidence>
<dbReference type="PANTHER" id="PTHR42770">
    <property type="entry name" value="AMINO ACID TRANSPORTER-RELATED"/>
    <property type="match status" value="1"/>
</dbReference>
<feature type="transmembrane region" description="Helical" evidence="6">
    <location>
        <begin position="216"/>
        <end position="237"/>
    </location>
</feature>
<dbReference type="HOGENOM" id="CLU_007946_20_1_11"/>
<name>C1BDU3_RHOOB</name>
<dbReference type="GO" id="GO:0005886">
    <property type="term" value="C:plasma membrane"/>
    <property type="evidence" value="ECO:0007669"/>
    <property type="project" value="UniProtKB-SubCell"/>
</dbReference>
<feature type="transmembrane region" description="Helical" evidence="6">
    <location>
        <begin position="33"/>
        <end position="55"/>
    </location>
</feature>
<dbReference type="PANTHER" id="PTHR42770:SF16">
    <property type="entry name" value="AMINO ACID PERMEASE"/>
    <property type="match status" value="1"/>
</dbReference>
<dbReference type="InterPro" id="IPR002293">
    <property type="entry name" value="AA/rel_permease1"/>
</dbReference>
<protein>
    <submittedName>
        <fullName evidence="7">Putative amino acid transporter</fullName>
    </submittedName>
</protein>
<dbReference type="PATRIC" id="fig|632772.20.peg.8514"/>
<keyword evidence="5 6" id="KW-0472">Membrane</keyword>
<dbReference type="RefSeq" id="WP_012687185.1">
    <property type="nucleotide sequence ID" value="NC_012521.1"/>
</dbReference>
<evidence type="ECO:0000313" key="8">
    <source>
        <dbReference type="Proteomes" id="UP000002212"/>
    </source>
</evidence>
<keyword evidence="7" id="KW-0614">Plasmid</keyword>
<feature type="transmembrane region" description="Helical" evidence="6">
    <location>
        <begin position="145"/>
        <end position="163"/>
    </location>
</feature>
<dbReference type="AlphaFoldDB" id="C1BDU3"/>
<evidence type="ECO:0000256" key="3">
    <source>
        <dbReference type="ARBA" id="ARBA00022692"/>
    </source>
</evidence>
<feature type="transmembrane region" description="Helical" evidence="6">
    <location>
        <begin position="304"/>
        <end position="324"/>
    </location>
</feature>
<feature type="transmembrane region" description="Helical" evidence="6">
    <location>
        <begin position="61"/>
        <end position="84"/>
    </location>
</feature>
<evidence type="ECO:0000256" key="6">
    <source>
        <dbReference type="SAM" id="Phobius"/>
    </source>
</evidence>
<dbReference type="InterPro" id="IPR050367">
    <property type="entry name" value="APC_superfamily"/>
</dbReference>
<feature type="transmembrane region" description="Helical" evidence="6">
    <location>
        <begin position="380"/>
        <end position="407"/>
    </location>
</feature>
<dbReference type="Gene3D" id="1.20.1740.10">
    <property type="entry name" value="Amino acid/polyamine transporter I"/>
    <property type="match status" value="1"/>
</dbReference>
<feature type="transmembrane region" description="Helical" evidence="6">
    <location>
        <begin position="175"/>
        <end position="196"/>
    </location>
</feature>
<keyword evidence="2" id="KW-1003">Cell membrane</keyword>
<feature type="transmembrane region" description="Helical" evidence="6">
    <location>
        <begin position="249"/>
        <end position="272"/>
    </location>
</feature>
<evidence type="ECO:0000256" key="4">
    <source>
        <dbReference type="ARBA" id="ARBA00022989"/>
    </source>
</evidence>
<dbReference type="PIRSF" id="PIRSF006060">
    <property type="entry name" value="AA_transporter"/>
    <property type="match status" value="1"/>
</dbReference>